<keyword evidence="3" id="KW-1185">Reference proteome</keyword>
<gene>
    <name evidence="2" type="ORF">AW14_01980</name>
</gene>
<dbReference type="HOGENOM" id="CLU_962291_0_0_10"/>
<dbReference type="OrthoDB" id="1445639at2"/>
<dbReference type="KEGG" id="sze:AW14_01980"/>
<evidence type="ECO:0000313" key="2">
    <source>
        <dbReference type="EMBL" id="AJR02594.1"/>
    </source>
</evidence>
<evidence type="ECO:0000256" key="1">
    <source>
        <dbReference type="SAM" id="SignalP"/>
    </source>
</evidence>
<evidence type="ECO:0000313" key="3">
    <source>
        <dbReference type="Proteomes" id="UP000032229"/>
    </source>
</evidence>
<dbReference type="RefSeq" id="WP_044637274.1">
    <property type="nucleotide sequence ID" value="NZ_CP007202.1"/>
</dbReference>
<dbReference type="AlphaFoldDB" id="A0A0C5WB31"/>
<reference evidence="2 3" key="1">
    <citation type="submission" date="2014-02" db="EMBL/GenBank/DDBJ databases">
        <authorList>
            <person name="Young C.-C."/>
            <person name="Hameed A."/>
            <person name="Huang H.-C."/>
            <person name="Shahina M."/>
        </authorList>
    </citation>
    <scope>NUCLEOTIDE SEQUENCE [LARGE SCALE GENOMIC DNA]</scope>
    <source>
        <strain evidence="2 3">CC-SAMT-1</strain>
    </source>
</reference>
<feature type="chain" id="PRO_5002184003" description="NIPSNAP family containing protein" evidence="1">
    <location>
        <begin position="26"/>
        <end position="275"/>
    </location>
</feature>
<evidence type="ECO:0008006" key="4">
    <source>
        <dbReference type="Google" id="ProtNLM"/>
    </source>
</evidence>
<dbReference type="EMBL" id="CP007202">
    <property type="protein sequence ID" value="AJR02594.1"/>
    <property type="molecule type" value="Genomic_DNA"/>
</dbReference>
<accession>A0A0C5WB31</accession>
<organism evidence="2 3">
    <name type="scientific">Siansivirga zeaxanthinifaciens CC-SAMT-1</name>
    <dbReference type="NCBI Taxonomy" id="1454006"/>
    <lineage>
        <taxon>Bacteria</taxon>
        <taxon>Pseudomonadati</taxon>
        <taxon>Bacteroidota</taxon>
        <taxon>Flavobacteriia</taxon>
        <taxon>Flavobacteriales</taxon>
        <taxon>Flavobacteriaceae</taxon>
        <taxon>Siansivirga</taxon>
    </lineage>
</organism>
<protein>
    <recommendedName>
        <fullName evidence="4">NIPSNAP family containing protein</fullName>
    </recommendedName>
</protein>
<dbReference type="Proteomes" id="UP000032229">
    <property type="component" value="Chromosome"/>
</dbReference>
<proteinExistence type="predicted"/>
<dbReference type="STRING" id="1454006.AW14_01980"/>
<sequence>MKTTNQFFAAILCMLLLFSTTIISAQEAEPVAKFISATTMHWNMNNEDFEMDAWKSLEKEYLEKVTNKNEYLIASSFFLHQMTPDNTELIHVRVYGSWEDIEKAANRDAELEKEAWPDKAERDAFMKKQQAYYSRQHSDELYSVLPLVKHVPKSNTKDLICYVRKTHFAYPDNPKAGEFKDIMTERFNVLVKNNPLIIGYYSHRHAWGSDGTEMMESFFVDSLADLDKMFDSYPELMKKAWPDEAVRKEKGEIFNKYFTGVHGDFVYKQVKELTK</sequence>
<feature type="signal peptide" evidence="1">
    <location>
        <begin position="1"/>
        <end position="25"/>
    </location>
</feature>
<keyword evidence="1" id="KW-0732">Signal</keyword>
<name>A0A0C5WB31_9FLAO</name>